<dbReference type="GO" id="GO:0006865">
    <property type="term" value="P:amino acid transport"/>
    <property type="evidence" value="ECO:0007669"/>
    <property type="project" value="UniProtKB-KW"/>
</dbReference>
<keyword evidence="11" id="KW-1185">Reference proteome</keyword>
<feature type="transmembrane region" description="Helical" evidence="9">
    <location>
        <begin position="230"/>
        <end position="255"/>
    </location>
</feature>
<accession>A0A090DJL2</accession>
<organism evidence="10 11">
    <name type="scientific">Mesorhizobium plurifarium</name>
    <dbReference type="NCBI Taxonomy" id="69974"/>
    <lineage>
        <taxon>Bacteria</taxon>
        <taxon>Pseudomonadati</taxon>
        <taxon>Pseudomonadota</taxon>
        <taxon>Alphaproteobacteria</taxon>
        <taxon>Hyphomicrobiales</taxon>
        <taxon>Phyllobacteriaceae</taxon>
        <taxon>Mesorhizobium</taxon>
    </lineage>
</organism>
<dbReference type="Proteomes" id="UP000045285">
    <property type="component" value="Unassembled WGS sequence"/>
</dbReference>
<dbReference type="PANTHER" id="PTHR11795:SF445">
    <property type="entry name" value="AMINO ACID ABC TRANSPORTER PERMEASE PROTEIN"/>
    <property type="match status" value="1"/>
</dbReference>
<evidence type="ECO:0000313" key="11">
    <source>
        <dbReference type="Proteomes" id="UP000045285"/>
    </source>
</evidence>
<dbReference type="AlphaFoldDB" id="A0A090DJL2"/>
<reference evidence="11" key="1">
    <citation type="submission" date="2014-08" db="EMBL/GenBank/DDBJ databases">
        <authorList>
            <person name="Moulin L."/>
        </authorList>
    </citation>
    <scope>NUCLEOTIDE SEQUENCE [LARGE SCALE GENOMIC DNA]</scope>
</reference>
<keyword evidence="4 9" id="KW-0812">Transmembrane</keyword>
<keyword evidence="3" id="KW-1003">Cell membrane</keyword>
<sequence length="295" mass="31192">MTLETLNLILLGGIVLGALYALMATGLALVWTTLGIFNFAHGTFIALGAYIAWQIASTEASGAGLLAGAGVSIIGMFVIGMFVYYLLIKPFERNPDIVVKSVITTLAGATILENVINLVWGPRNKQLSPLLGGDMSLLGITISRNEMAVVALALVILAALGVFLLRAPLGRAMRAVAQNREAAQLMGIDVERLYAIAFGLSAALAALAGILIGSIRFMNPSMGSDPLMKALIVVIFGGIARFTGPIYAAFIVGLLEAVMTYLVGLYWSPTVLFAIMIVVLVAKPEGLFGRYRKSV</sequence>
<evidence type="ECO:0000256" key="7">
    <source>
        <dbReference type="ARBA" id="ARBA00023136"/>
    </source>
</evidence>
<gene>
    <name evidence="10" type="ORF">MPL3356_150171</name>
</gene>
<evidence type="ECO:0000256" key="9">
    <source>
        <dbReference type="SAM" id="Phobius"/>
    </source>
</evidence>
<feature type="transmembrane region" description="Helical" evidence="9">
    <location>
        <begin position="62"/>
        <end position="87"/>
    </location>
</feature>
<evidence type="ECO:0000313" key="10">
    <source>
        <dbReference type="EMBL" id="CDX14018.1"/>
    </source>
</evidence>
<dbReference type="STRING" id="69974.MPLDJ20_20386"/>
<evidence type="ECO:0000256" key="2">
    <source>
        <dbReference type="ARBA" id="ARBA00022448"/>
    </source>
</evidence>
<keyword evidence="6 9" id="KW-1133">Transmembrane helix</keyword>
<feature type="transmembrane region" description="Helical" evidence="9">
    <location>
        <begin position="36"/>
        <end position="56"/>
    </location>
</feature>
<comment type="subcellular location">
    <subcellularLocation>
        <location evidence="1">Cell membrane</location>
        <topology evidence="1">Multi-pass membrane protein</topology>
    </subcellularLocation>
</comment>
<evidence type="ECO:0000256" key="3">
    <source>
        <dbReference type="ARBA" id="ARBA00022475"/>
    </source>
</evidence>
<feature type="transmembrane region" description="Helical" evidence="9">
    <location>
        <begin position="147"/>
        <end position="165"/>
    </location>
</feature>
<keyword evidence="2" id="KW-0813">Transport</keyword>
<dbReference type="InterPro" id="IPR001851">
    <property type="entry name" value="ABC_transp_permease"/>
</dbReference>
<dbReference type="CDD" id="cd06582">
    <property type="entry name" value="TM_PBP1_LivH_like"/>
    <property type="match status" value="1"/>
</dbReference>
<dbReference type="InterPro" id="IPR052157">
    <property type="entry name" value="BCAA_transport_permease"/>
</dbReference>
<feature type="transmembrane region" description="Helical" evidence="9">
    <location>
        <begin position="193"/>
        <end position="218"/>
    </location>
</feature>
<dbReference type="GO" id="GO:0022857">
    <property type="term" value="F:transmembrane transporter activity"/>
    <property type="evidence" value="ECO:0007669"/>
    <property type="project" value="InterPro"/>
</dbReference>
<dbReference type="PANTHER" id="PTHR11795">
    <property type="entry name" value="BRANCHED-CHAIN AMINO ACID TRANSPORT SYSTEM PERMEASE PROTEIN LIVH"/>
    <property type="match status" value="1"/>
</dbReference>
<keyword evidence="7 9" id="KW-0472">Membrane</keyword>
<evidence type="ECO:0000256" key="8">
    <source>
        <dbReference type="ARBA" id="ARBA00037998"/>
    </source>
</evidence>
<evidence type="ECO:0000256" key="5">
    <source>
        <dbReference type="ARBA" id="ARBA00022970"/>
    </source>
</evidence>
<evidence type="ECO:0000256" key="1">
    <source>
        <dbReference type="ARBA" id="ARBA00004651"/>
    </source>
</evidence>
<dbReference type="Pfam" id="PF02653">
    <property type="entry name" value="BPD_transp_2"/>
    <property type="match status" value="1"/>
</dbReference>
<comment type="similarity">
    <text evidence="8">Belongs to the binding-protein-dependent transport system permease family. LivHM subfamily.</text>
</comment>
<protein>
    <submittedName>
        <fullName evidence="10">Inner-membrane translocator</fullName>
    </submittedName>
</protein>
<name>A0A090DJL2_MESPL</name>
<keyword evidence="5" id="KW-0029">Amino-acid transport</keyword>
<dbReference type="EMBL" id="CCMZ01000007">
    <property type="protein sequence ID" value="CDX14018.1"/>
    <property type="molecule type" value="Genomic_DNA"/>
</dbReference>
<evidence type="ECO:0000256" key="6">
    <source>
        <dbReference type="ARBA" id="ARBA00022989"/>
    </source>
</evidence>
<proteinExistence type="inferred from homology"/>
<feature type="transmembrane region" description="Helical" evidence="9">
    <location>
        <begin position="6"/>
        <end position="29"/>
    </location>
</feature>
<evidence type="ECO:0000256" key="4">
    <source>
        <dbReference type="ARBA" id="ARBA00022692"/>
    </source>
</evidence>
<dbReference type="GO" id="GO:0005886">
    <property type="term" value="C:plasma membrane"/>
    <property type="evidence" value="ECO:0007669"/>
    <property type="project" value="UniProtKB-SubCell"/>
</dbReference>
<feature type="transmembrane region" description="Helical" evidence="9">
    <location>
        <begin position="261"/>
        <end position="282"/>
    </location>
</feature>